<proteinExistence type="predicted"/>
<dbReference type="Proteomes" id="UP000051217">
    <property type="component" value="Unassembled WGS sequence"/>
</dbReference>
<dbReference type="PANTHER" id="PTHR30543:SF21">
    <property type="entry name" value="NAD(P)H-DEPENDENT FMN REDUCTASE LOT6"/>
    <property type="match status" value="1"/>
</dbReference>
<dbReference type="InterPro" id="IPR050712">
    <property type="entry name" value="NAD(P)H-dep_reductase"/>
</dbReference>
<dbReference type="InterPro" id="IPR005025">
    <property type="entry name" value="FMN_Rdtase-like_dom"/>
</dbReference>
<evidence type="ECO:0000313" key="3">
    <source>
        <dbReference type="Proteomes" id="UP000051217"/>
    </source>
</evidence>
<protein>
    <submittedName>
        <fullName evidence="2">Flavin reductase</fullName>
    </submittedName>
</protein>
<evidence type="ECO:0000313" key="2">
    <source>
        <dbReference type="EMBL" id="KRM29077.1"/>
    </source>
</evidence>
<organism evidence="2 3">
    <name type="scientific">Ligilactobacillus acidipiscis DSM 15836</name>
    <dbReference type="NCBI Taxonomy" id="1423716"/>
    <lineage>
        <taxon>Bacteria</taxon>
        <taxon>Bacillati</taxon>
        <taxon>Bacillota</taxon>
        <taxon>Bacilli</taxon>
        <taxon>Lactobacillales</taxon>
        <taxon>Lactobacillaceae</taxon>
        <taxon>Ligilactobacillus</taxon>
    </lineage>
</organism>
<dbReference type="PANTHER" id="PTHR30543">
    <property type="entry name" value="CHROMATE REDUCTASE"/>
    <property type="match status" value="1"/>
</dbReference>
<accession>A0ABR5PLM4</accession>
<keyword evidence="3" id="KW-1185">Reference proteome</keyword>
<gene>
    <name evidence="2" type="ORF">FC65_GL001469</name>
</gene>
<dbReference type="InterPro" id="IPR029039">
    <property type="entry name" value="Flavoprotein-like_sf"/>
</dbReference>
<dbReference type="Gene3D" id="3.40.50.360">
    <property type="match status" value="1"/>
</dbReference>
<evidence type="ECO:0000259" key="1">
    <source>
        <dbReference type="Pfam" id="PF03358"/>
    </source>
</evidence>
<reference evidence="2 3" key="1">
    <citation type="journal article" date="2015" name="Genome Announc.">
        <title>Expanding the biotechnology potential of lactobacilli through comparative genomics of 213 strains and associated genera.</title>
        <authorList>
            <person name="Sun Z."/>
            <person name="Harris H.M."/>
            <person name="McCann A."/>
            <person name="Guo C."/>
            <person name="Argimon S."/>
            <person name="Zhang W."/>
            <person name="Yang X."/>
            <person name="Jeffery I.B."/>
            <person name="Cooney J.C."/>
            <person name="Kagawa T.F."/>
            <person name="Liu W."/>
            <person name="Song Y."/>
            <person name="Salvetti E."/>
            <person name="Wrobel A."/>
            <person name="Rasinkangas P."/>
            <person name="Parkhill J."/>
            <person name="Rea M.C."/>
            <person name="O'Sullivan O."/>
            <person name="Ritari J."/>
            <person name="Douillard F.P."/>
            <person name="Paul Ross R."/>
            <person name="Yang R."/>
            <person name="Briner A.E."/>
            <person name="Felis G.E."/>
            <person name="de Vos W.M."/>
            <person name="Barrangou R."/>
            <person name="Klaenhammer T.R."/>
            <person name="Caufield P.W."/>
            <person name="Cui Y."/>
            <person name="Zhang H."/>
            <person name="O'Toole P.W."/>
        </authorList>
    </citation>
    <scope>NUCLEOTIDE SEQUENCE [LARGE SCALE GENOMIC DNA]</scope>
    <source>
        <strain evidence="2 3">DSM 15836</strain>
    </source>
</reference>
<dbReference type="Pfam" id="PF03358">
    <property type="entry name" value="FMN_red"/>
    <property type="match status" value="1"/>
</dbReference>
<name>A0ABR5PLM4_9LACO</name>
<dbReference type="EMBL" id="AZFI01000036">
    <property type="protein sequence ID" value="KRM29077.1"/>
    <property type="molecule type" value="Genomic_DNA"/>
</dbReference>
<feature type="domain" description="NADPH-dependent FMN reductase-like" evidence="1">
    <location>
        <begin position="18"/>
        <end position="163"/>
    </location>
</feature>
<sequence length="207" mass="23221">MKKIQCLENDCHWEEPFMKIAEIVGTNSAGSYNRKLLKYMQKQYSSDECELSVCEIDNLPLFNVSLLSGDLPQAVKVLYHEVETADAVIISTPEYDHAITAALKSALEWLSCRKELFFQKPVMIVGTSLGNQGTSRAQDSLRQILNSPGLCADVLSGHEFLLGHCQEQFNEAGVLKDQDTAGFLDECFTAFVQKVRMHQNRNEENVA</sequence>
<dbReference type="SUPFAM" id="SSF52218">
    <property type="entry name" value="Flavoproteins"/>
    <property type="match status" value="1"/>
</dbReference>
<comment type="caution">
    <text evidence="2">The sequence shown here is derived from an EMBL/GenBank/DDBJ whole genome shotgun (WGS) entry which is preliminary data.</text>
</comment>